<comment type="caution">
    <text evidence="1">The sequence shown here is derived from an EMBL/GenBank/DDBJ whole genome shotgun (WGS) entry which is preliminary data.</text>
</comment>
<reference evidence="1" key="1">
    <citation type="submission" date="2023-03" db="EMBL/GenBank/DDBJ databases">
        <title>Chromosome-level genomes of two armyworms, Mythimna separata and Mythimna loreyi, provide insights into the biosynthesis and reception of sex pheromones.</title>
        <authorList>
            <person name="Zhao H."/>
        </authorList>
    </citation>
    <scope>NUCLEOTIDE SEQUENCE</scope>
    <source>
        <strain evidence="1">BeijingLab</strain>
    </source>
</reference>
<protein>
    <submittedName>
        <fullName evidence="1">Uncharacterized protein</fullName>
    </submittedName>
</protein>
<evidence type="ECO:0000313" key="1">
    <source>
        <dbReference type="EMBL" id="KAJ8717228.1"/>
    </source>
</evidence>
<dbReference type="EMBL" id="CM056794">
    <property type="protein sequence ID" value="KAJ8717228.1"/>
    <property type="molecule type" value="Genomic_DNA"/>
</dbReference>
<name>A0ACC2QH38_9NEOP</name>
<evidence type="ECO:0000313" key="2">
    <source>
        <dbReference type="Proteomes" id="UP001231649"/>
    </source>
</evidence>
<proteinExistence type="predicted"/>
<keyword evidence="2" id="KW-1185">Reference proteome</keyword>
<accession>A0ACC2QH38</accession>
<sequence>MSELSENVRQVIVKLVPTSVVNDISCFVFYDKHPSSDINIDITICTINGEVKEYYQRELLSTIKLRGDAKPIEMKILRNANCDLFYLVFSKEELTILSRRDKLEIQQTVSNVERYDISDLSCSGQACLRVFCKADAVPLIFDDNFENFKRPDISTTFTESQNDDALPIITHLMRKLIEAKYSVKYNEKTYKDLLDLHQNVAFSTYKKIHPNLNDSVFKEGAKEIASALKINTQHPWIKVCNKKIVIVLNVCNMNNEPLEEVHILLHGTTGQSVQYTTKLFEKIETLPFWEEKGTQTLKYNKNSAIVTVIDEDELRSNVVSKIEFNGVIFYKNNGKEFLLPMEDVKLCYLDTMGAEFDVLSSVPMDPNIMLAILATTEKTDLILRHIKRPNDENLSLDVFCKYLLMEKVPHCERVVIHRKSPYHVLNCVMLLMDSETTNENDAVTVSVYSRTPAQVLALIHYIHDAVPLKLVITSPNIKITAKDGALSKYNEEIIDNTQTYNNYEKYATSILNRTDLVLKYLDYSMVKMAESKSSVVQSKIGTEIDLFAGGEATYMEFKNRMREEAAMGVKSLNEDKDTLESDVMCID</sequence>
<gene>
    <name evidence="1" type="ORF">PYW08_005627</name>
</gene>
<organism evidence="1 2">
    <name type="scientific">Mythimna loreyi</name>
    <dbReference type="NCBI Taxonomy" id="667449"/>
    <lineage>
        <taxon>Eukaryota</taxon>
        <taxon>Metazoa</taxon>
        <taxon>Ecdysozoa</taxon>
        <taxon>Arthropoda</taxon>
        <taxon>Hexapoda</taxon>
        <taxon>Insecta</taxon>
        <taxon>Pterygota</taxon>
        <taxon>Neoptera</taxon>
        <taxon>Endopterygota</taxon>
        <taxon>Lepidoptera</taxon>
        <taxon>Glossata</taxon>
        <taxon>Ditrysia</taxon>
        <taxon>Noctuoidea</taxon>
        <taxon>Noctuidae</taxon>
        <taxon>Noctuinae</taxon>
        <taxon>Hadenini</taxon>
        <taxon>Mythimna</taxon>
    </lineage>
</organism>
<dbReference type="Proteomes" id="UP001231649">
    <property type="component" value="Chromosome 18"/>
</dbReference>